<dbReference type="Proteomes" id="UP000654471">
    <property type="component" value="Unassembled WGS sequence"/>
</dbReference>
<sequence length="88" mass="9211">MIQALPLVLPGALVDLHRIDLTALYSTGWGAQAADVEAAPNGDVYGVRRYTRDRHVGGGKHLVSTGGSRGVVERWFGSAGQPAGGGLW</sequence>
<name>A0ABQ2VP86_9ACTN</name>
<evidence type="ECO:0000313" key="1">
    <source>
        <dbReference type="EMBL" id="GGV02344.1"/>
    </source>
</evidence>
<organism evidence="1 2">
    <name type="scientific">Streptomyces albospinus</name>
    <dbReference type="NCBI Taxonomy" id="285515"/>
    <lineage>
        <taxon>Bacteria</taxon>
        <taxon>Bacillati</taxon>
        <taxon>Actinomycetota</taxon>
        <taxon>Actinomycetes</taxon>
        <taxon>Kitasatosporales</taxon>
        <taxon>Streptomycetaceae</taxon>
        <taxon>Streptomyces</taxon>
    </lineage>
</organism>
<proteinExistence type="predicted"/>
<protein>
    <submittedName>
        <fullName evidence="1">Uncharacterized protein</fullName>
    </submittedName>
</protein>
<keyword evidence="2" id="KW-1185">Reference proteome</keyword>
<reference evidence="2" key="1">
    <citation type="journal article" date="2019" name="Int. J. Syst. Evol. Microbiol.">
        <title>The Global Catalogue of Microorganisms (GCM) 10K type strain sequencing project: providing services to taxonomists for standard genome sequencing and annotation.</title>
        <authorList>
            <consortium name="The Broad Institute Genomics Platform"/>
            <consortium name="The Broad Institute Genome Sequencing Center for Infectious Disease"/>
            <person name="Wu L."/>
            <person name="Ma J."/>
        </authorList>
    </citation>
    <scope>NUCLEOTIDE SEQUENCE [LARGE SCALE GENOMIC DNA]</scope>
    <source>
        <strain evidence="2">JCM 3399</strain>
    </source>
</reference>
<evidence type="ECO:0000313" key="2">
    <source>
        <dbReference type="Proteomes" id="UP000654471"/>
    </source>
</evidence>
<gene>
    <name evidence="1" type="ORF">GCM10010211_82090</name>
</gene>
<dbReference type="EMBL" id="BMRP01000077">
    <property type="protein sequence ID" value="GGV02344.1"/>
    <property type="molecule type" value="Genomic_DNA"/>
</dbReference>
<comment type="caution">
    <text evidence="1">The sequence shown here is derived from an EMBL/GenBank/DDBJ whole genome shotgun (WGS) entry which is preliminary data.</text>
</comment>
<accession>A0ABQ2VP86</accession>